<reference evidence="5 6" key="1">
    <citation type="submission" date="2018-12" db="EMBL/GenBank/DDBJ databases">
        <title>Flavobacterium sp. nov., isolated from glacier ice.</title>
        <authorList>
            <person name="Liu Q."/>
            <person name="Xin Y.-H."/>
        </authorList>
    </citation>
    <scope>NUCLEOTIDE SEQUENCE [LARGE SCALE GENOMIC DNA]</scope>
    <source>
        <strain evidence="5 6">RB1N8</strain>
    </source>
</reference>
<evidence type="ECO:0000256" key="2">
    <source>
        <dbReference type="HAMAP-Rule" id="MF_01867"/>
    </source>
</evidence>
<name>A0A432CMZ7_9FLAO</name>
<dbReference type="InterPro" id="IPR055399">
    <property type="entry name" value="CC_BshC"/>
</dbReference>
<dbReference type="EMBL" id="RYDJ01000006">
    <property type="protein sequence ID" value="RTZ05177.1"/>
    <property type="molecule type" value="Genomic_DNA"/>
</dbReference>
<evidence type="ECO:0000313" key="5">
    <source>
        <dbReference type="EMBL" id="RTZ05177.1"/>
    </source>
</evidence>
<comment type="caution">
    <text evidence="5">The sequence shown here is derived from an EMBL/GenBank/DDBJ whole genome shotgun (WGS) entry which is preliminary data.</text>
</comment>
<dbReference type="HAMAP" id="MF_01867">
    <property type="entry name" value="BshC"/>
    <property type="match status" value="1"/>
</dbReference>
<feature type="domain" description="Bacillithiol biosynthesis BshC C-terminal coiled-coil" evidence="4">
    <location>
        <begin position="391"/>
        <end position="546"/>
    </location>
</feature>
<dbReference type="PIRSF" id="PIRSF012535">
    <property type="entry name" value="UCP012535"/>
    <property type="match status" value="1"/>
</dbReference>
<dbReference type="InterPro" id="IPR055398">
    <property type="entry name" value="Rossmann-like_BshC"/>
</dbReference>
<organism evidence="5 6">
    <name type="scientific">Flavobacterium bomense</name>
    <dbReference type="NCBI Taxonomy" id="2497483"/>
    <lineage>
        <taxon>Bacteria</taxon>
        <taxon>Pseudomonadati</taxon>
        <taxon>Bacteroidota</taxon>
        <taxon>Flavobacteriia</taxon>
        <taxon>Flavobacteriales</taxon>
        <taxon>Flavobacteriaceae</taxon>
        <taxon>Flavobacterium</taxon>
    </lineage>
</organism>
<comment type="similarity">
    <text evidence="2">Belongs to the BshC family.</text>
</comment>
<dbReference type="NCBIfam" id="TIGR03998">
    <property type="entry name" value="thiol_BshC"/>
    <property type="match status" value="1"/>
</dbReference>
<evidence type="ECO:0000256" key="1">
    <source>
        <dbReference type="ARBA" id="ARBA00022598"/>
    </source>
</evidence>
<gene>
    <name evidence="2 5" type="primary">bshC</name>
    <name evidence="5" type="ORF">EKL98_07295</name>
</gene>
<accession>A0A432CMZ7</accession>
<dbReference type="AlphaFoldDB" id="A0A432CMZ7"/>
<dbReference type="GO" id="GO:0016874">
    <property type="term" value="F:ligase activity"/>
    <property type="evidence" value="ECO:0007669"/>
    <property type="project" value="UniProtKB-UniRule"/>
</dbReference>
<sequence length="547" mass="63182">MPTDCISYQNSGYFSSLMNDYLDQKNNLHSLYNRFPTLENFEKQILEKQNNFPSPALPEGEGVEMDKKNVNDNKRNILVSVLKKQYSAISTSVLTKQNIETLALPNTFTVTTGHQLNLFSGPLYFLYKIISTINLTTELKAKYPTYNFVPIYWMATEDHDFEEINYFNFKGKKFRWNKESTGPVGRLSTKGLSDFLEVYALELGSGTNADTLKKLFKDSYLKHDNLADATRFLANALFGANGLVILDADNSDLKRAFIPFAKEELLHQSSHKLVLETAEKLKEYTIQVNPREINLFYIEDSIRERIIFENDRYKINHTKIEFSETEILSLLENHPEKFSPNVIMRPLYQEVILPNLCYIGGGGEIAYWLELQSFFAAAKVTFPILLLRNSVLLATEKQAKKADKLELNWENLFSKQANLVPTKTKELSDFPVDLTHLKIQLEKQFQELYDVATKTDKSFIGAVKAQETKQNKGLENLEKRLLKAQKRKLSDVLQRITYLQNELFPNQSLQERQTNFSEFYLEYGDNLIPTLVKQLQPLDNKFEIIVL</sequence>
<dbReference type="Pfam" id="PF24850">
    <property type="entry name" value="CC_BshC"/>
    <property type="match status" value="1"/>
</dbReference>
<dbReference type="RefSeq" id="WP_126561919.1">
    <property type="nucleotide sequence ID" value="NZ_RYDJ01000006.1"/>
</dbReference>
<keyword evidence="6" id="KW-1185">Reference proteome</keyword>
<evidence type="ECO:0000259" key="3">
    <source>
        <dbReference type="Pfam" id="PF10079"/>
    </source>
</evidence>
<dbReference type="Pfam" id="PF10079">
    <property type="entry name" value="Rossmann-like_BshC"/>
    <property type="match status" value="1"/>
</dbReference>
<evidence type="ECO:0000313" key="6">
    <source>
        <dbReference type="Proteomes" id="UP000280825"/>
    </source>
</evidence>
<keyword evidence="1 2" id="KW-0436">Ligase</keyword>
<evidence type="ECO:0000259" key="4">
    <source>
        <dbReference type="Pfam" id="PF24850"/>
    </source>
</evidence>
<protein>
    <recommendedName>
        <fullName evidence="2">Putative cysteine ligase BshC</fullName>
        <ecNumber evidence="2">6.-.-.-</ecNumber>
    </recommendedName>
</protein>
<proteinExistence type="inferred from homology"/>
<feature type="domain" description="Bacillithiol biosynthesis BshC N-terminal Rossmann-like" evidence="3">
    <location>
        <begin position="1"/>
        <end position="389"/>
    </location>
</feature>
<dbReference type="EC" id="6.-.-.-" evidence="2"/>
<dbReference type="Proteomes" id="UP000280825">
    <property type="component" value="Unassembled WGS sequence"/>
</dbReference>
<dbReference type="InterPro" id="IPR011199">
    <property type="entry name" value="Bacillithiol_biosynth_BshC"/>
</dbReference>